<gene>
    <name evidence="2" type="ORF">LMG29542_07720</name>
</gene>
<dbReference type="PANTHER" id="PTHR35604">
    <property type="entry name" value="TRANSPOSASE INSH FOR INSERTION SEQUENCE ELEMENT IS5A-RELATED"/>
    <property type="match status" value="1"/>
</dbReference>
<dbReference type="Proteomes" id="UP000494363">
    <property type="component" value="Unassembled WGS sequence"/>
</dbReference>
<sequence>MTCRCTGEFAGLDDGEMVRLPDESTILRFRHLLETHGLAARILARINEILTENGLMLNVQSAVDATLIAAPNSTKNGSGMRASGDAINAERGTGTSG</sequence>
<feature type="region of interest" description="Disordered" evidence="1">
    <location>
        <begin position="73"/>
        <end position="97"/>
    </location>
</feature>
<name>A0A6J5FAS4_9BURK</name>
<reference evidence="2 3" key="1">
    <citation type="submission" date="2020-04" db="EMBL/GenBank/DDBJ databases">
        <authorList>
            <person name="De Canck E."/>
        </authorList>
    </citation>
    <scope>NUCLEOTIDE SEQUENCE [LARGE SCALE GENOMIC DNA]</scope>
    <source>
        <strain evidence="2 3">LMG 29542</strain>
    </source>
</reference>
<proteinExistence type="predicted"/>
<evidence type="ECO:0008006" key="4">
    <source>
        <dbReference type="Google" id="ProtNLM"/>
    </source>
</evidence>
<dbReference type="AlphaFoldDB" id="A0A6J5FAS4"/>
<evidence type="ECO:0000256" key="1">
    <source>
        <dbReference type="SAM" id="MobiDB-lite"/>
    </source>
</evidence>
<protein>
    <recommendedName>
        <fullName evidence="4">Transposase InsH N-terminal domain-containing protein</fullName>
    </recommendedName>
</protein>
<dbReference type="EMBL" id="CADIKH010000108">
    <property type="protein sequence ID" value="CAB3774325.1"/>
    <property type="molecule type" value="Genomic_DNA"/>
</dbReference>
<evidence type="ECO:0000313" key="2">
    <source>
        <dbReference type="EMBL" id="CAB3774325.1"/>
    </source>
</evidence>
<evidence type="ECO:0000313" key="3">
    <source>
        <dbReference type="Proteomes" id="UP000494363"/>
    </source>
</evidence>
<dbReference type="PANTHER" id="PTHR35604:SF2">
    <property type="entry name" value="TRANSPOSASE INSH FOR INSERTION SEQUENCE ELEMENT IS5A-RELATED"/>
    <property type="match status" value="1"/>
</dbReference>
<organism evidence="2 3">
    <name type="scientific">Paraburkholderia humisilvae</name>
    <dbReference type="NCBI Taxonomy" id="627669"/>
    <lineage>
        <taxon>Bacteria</taxon>
        <taxon>Pseudomonadati</taxon>
        <taxon>Pseudomonadota</taxon>
        <taxon>Betaproteobacteria</taxon>
        <taxon>Burkholderiales</taxon>
        <taxon>Burkholderiaceae</taxon>
        <taxon>Paraburkholderia</taxon>
    </lineage>
</organism>
<keyword evidence="3" id="KW-1185">Reference proteome</keyword>
<accession>A0A6J5FAS4</accession>